<feature type="compositionally biased region" description="Basic and acidic residues" evidence="1">
    <location>
        <begin position="20"/>
        <end position="30"/>
    </location>
</feature>
<protein>
    <submittedName>
        <fullName evidence="2">Uncharacterized protein</fullName>
    </submittedName>
</protein>
<keyword evidence="3" id="KW-1185">Reference proteome</keyword>
<feature type="region of interest" description="Disordered" evidence="1">
    <location>
        <begin position="15"/>
        <end position="45"/>
    </location>
</feature>
<proteinExistence type="predicted"/>
<dbReference type="Proteomes" id="UP000762676">
    <property type="component" value="Unassembled WGS sequence"/>
</dbReference>
<dbReference type="AlphaFoldDB" id="A0AAV4FR89"/>
<evidence type="ECO:0000256" key="1">
    <source>
        <dbReference type="SAM" id="MobiDB-lite"/>
    </source>
</evidence>
<reference evidence="2 3" key="1">
    <citation type="journal article" date="2021" name="Elife">
        <title>Chloroplast acquisition without the gene transfer in kleptoplastic sea slugs, Plakobranchus ocellatus.</title>
        <authorList>
            <person name="Maeda T."/>
            <person name="Takahashi S."/>
            <person name="Yoshida T."/>
            <person name="Shimamura S."/>
            <person name="Takaki Y."/>
            <person name="Nagai Y."/>
            <person name="Toyoda A."/>
            <person name="Suzuki Y."/>
            <person name="Arimoto A."/>
            <person name="Ishii H."/>
            <person name="Satoh N."/>
            <person name="Nishiyama T."/>
            <person name="Hasebe M."/>
            <person name="Maruyama T."/>
            <person name="Minagawa J."/>
            <person name="Obokata J."/>
            <person name="Shigenobu S."/>
        </authorList>
    </citation>
    <scope>NUCLEOTIDE SEQUENCE [LARGE SCALE GENOMIC DNA]</scope>
</reference>
<name>A0AAV4FR89_9GAST</name>
<accession>A0AAV4FR89</accession>
<comment type="caution">
    <text evidence="2">The sequence shown here is derived from an EMBL/GenBank/DDBJ whole genome shotgun (WGS) entry which is preliminary data.</text>
</comment>
<evidence type="ECO:0000313" key="2">
    <source>
        <dbReference type="EMBL" id="GFR74750.1"/>
    </source>
</evidence>
<feature type="compositionally biased region" description="Low complexity" evidence="1">
    <location>
        <begin position="31"/>
        <end position="45"/>
    </location>
</feature>
<evidence type="ECO:0000313" key="3">
    <source>
        <dbReference type="Proteomes" id="UP000762676"/>
    </source>
</evidence>
<dbReference type="EMBL" id="BMAT01011539">
    <property type="protein sequence ID" value="GFR74750.1"/>
    <property type="molecule type" value="Genomic_DNA"/>
</dbReference>
<sequence>MKASESGCRIEGTINTTFHNTDDSKTDESSRAAVQPQARRQASASFADLRYSTEYRVKGDQFHHTFVRSLGLGYSALENFRLNTNCPRPMTKKCYKSTFSKIHAASKEVAEESMVRAAEEVKTLGGKENSDGEN</sequence>
<gene>
    <name evidence="2" type="ORF">ElyMa_005762200</name>
</gene>
<organism evidence="2 3">
    <name type="scientific">Elysia marginata</name>
    <dbReference type="NCBI Taxonomy" id="1093978"/>
    <lineage>
        <taxon>Eukaryota</taxon>
        <taxon>Metazoa</taxon>
        <taxon>Spiralia</taxon>
        <taxon>Lophotrochozoa</taxon>
        <taxon>Mollusca</taxon>
        <taxon>Gastropoda</taxon>
        <taxon>Heterobranchia</taxon>
        <taxon>Euthyneura</taxon>
        <taxon>Panpulmonata</taxon>
        <taxon>Sacoglossa</taxon>
        <taxon>Placobranchoidea</taxon>
        <taxon>Plakobranchidae</taxon>
        <taxon>Elysia</taxon>
    </lineage>
</organism>